<dbReference type="PANTHER" id="PTHR30345:SF0">
    <property type="entry name" value="DNA DAMAGE-REPAIR_TOLERATION PROTEIN DRT102"/>
    <property type="match status" value="1"/>
</dbReference>
<dbReference type="Pfam" id="PF02502">
    <property type="entry name" value="LacAB_rpiB"/>
    <property type="match status" value="1"/>
</dbReference>
<evidence type="ECO:0000256" key="5">
    <source>
        <dbReference type="ARBA" id="ARBA00011959"/>
    </source>
</evidence>
<evidence type="ECO:0000256" key="7">
    <source>
        <dbReference type="ARBA" id="ARBA00023235"/>
    </source>
</evidence>
<feature type="binding site" evidence="9">
    <location>
        <begin position="8"/>
        <end position="9"/>
    </location>
    <ligand>
        <name>D-ribulose 5-phosphate</name>
        <dbReference type="ChEBI" id="CHEBI:58121"/>
    </ligand>
</feature>
<feature type="binding site" evidence="9">
    <location>
        <position position="137"/>
    </location>
    <ligand>
        <name>D-ribulose 5-phosphate</name>
        <dbReference type="ChEBI" id="CHEBI:58121"/>
    </ligand>
</feature>
<accession>A0A5N0VIP1</accession>
<name>A0A5N0VIP1_9PSEU</name>
<dbReference type="NCBIfam" id="NF004051">
    <property type="entry name" value="PRK05571.1"/>
    <property type="match status" value="1"/>
</dbReference>
<dbReference type="EC" id="5.3.1.6" evidence="5"/>
<dbReference type="RefSeq" id="WP_144745536.1">
    <property type="nucleotide sequence ID" value="NZ_VMNW02000003.1"/>
</dbReference>
<reference evidence="10" key="1">
    <citation type="submission" date="2019-09" db="EMBL/GenBank/DDBJ databases">
        <authorList>
            <person name="Teo W.F.A."/>
            <person name="Duangmal K."/>
        </authorList>
    </citation>
    <scope>NUCLEOTIDE SEQUENCE [LARGE SCALE GENOMIC DNA]</scope>
    <source>
        <strain evidence="10">K81G1</strain>
    </source>
</reference>
<dbReference type="GO" id="GO:0009052">
    <property type="term" value="P:pentose-phosphate shunt, non-oxidative branch"/>
    <property type="evidence" value="ECO:0007669"/>
    <property type="project" value="TreeGrafter"/>
</dbReference>
<evidence type="ECO:0000256" key="4">
    <source>
        <dbReference type="ARBA" id="ARBA00011738"/>
    </source>
</evidence>
<feature type="binding site" evidence="9">
    <location>
        <position position="110"/>
    </location>
    <ligand>
        <name>D-ribulose 5-phosphate</name>
        <dbReference type="ChEBI" id="CHEBI:58121"/>
    </ligand>
</feature>
<feature type="binding site" evidence="9">
    <location>
        <begin position="67"/>
        <end position="71"/>
    </location>
    <ligand>
        <name>D-ribulose 5-phosphate</name>
        <dbReference type="ChEBI" id="CHEBI:58121"/>
    </ligand>
</feature>
<comment type="similarity">
    <text evidence="3">Belongs to the LacAB/RpiB family.</text>
</comment>
<evidence type="ECO:0000256" key="8">
    <source>
        <dbReference type="ARBA" id="ARBA00032117"/>
    </source>
</evidence>
<sequence>MRIYLGSDHAGLELKNHFLGRLTELGHDVTDVGPGGYDPDDDYPPFCVETARRVVADEGSLGLVIGGSGNGEQIAANKVPGARAALTWNVDTARLARRHNNALLAGIGARMHTVEEAERIVDAFLATEFDGGRHQRRIDQLTDYERTGQPPALPGERPV</sequence>
<dbReference type="GO" id="GO:0019316">
    <property type="term" value="P:D-allose catabolic process"/>
    <property type="evidence" value="ECO:0007669"/>
    <property type="project" value="TreeGrafter"/>
</dbReference>
<evidence type="ECO:0000313" key="10">
    <source>
        <dbReference type="EMBL" id="KAA9166055.1"/>
    </source>
</evidence>
<dbReference type="Proteomes" id="UP000319769">
    <property type="component" value="Unassembled WGS sequence"/>
</dbReference>
<proteinExistence type="inferred from homology"/>
<feature type="binding site" evidence="9">
    <location>
        <position position="133"/>
    </location>
    <ligand>
        <name>D-ribulose 5-phosphate</name>
        <dbReference type="ChEBI" id="CHEBI:58121"/>
    </ligand>
</feature>
<dbReference type="NCBIfam" id="TIGR00689">
    <property type="entry name" value="rpiB_lacA_lacB"/>
    <property type="match status" value="1"/>
</dbReference>
<keyword evidence="7 10" id="KW-0413">Isomerase</keyword>
<dbReference type="SUPFAM" id="SSF89623">
    <property type="entry name" value="Ribose/Galactose isomerase RpiB/AlsB"/>
    <property type="match status" value="1"/>
</dbReference>
<comment type="subunit">
    <text evidence="4">Homodimer.</text>
</comment>
<dbReference type="NCBIfam" id="TIGR02133">
    <property type="entry name" value="RPI_actino"/>
    <property type="match status" value="1"/>
</dbReference>
<dbReference type="InterPro" id="IPR003500">
    <property type="entry name" value="RpiB_LacA_LacB"/>
</dbReference>
<protein>
    <recommendedName>
        <fullName evidence="6">Ribose-5-phosphate isomerase B</fullName>
        <ecNumber evidence="5">5.3.1.6</ecNumber>
    </recommendedName>
    <alternativeName>
        <fullName evidence="8">Phosphoriboisomerase B</fullName>
    </alternativeName>
</protein>
<comment type="caution">
    <text evidence="10">The sequence shown here is derived from an EMBL/GenBank/DDBJ whole genome shotgun (WGS) entry which is preliminary data.</text>
</comment>
<dbReference type="Gene3D" id="3.40.1400.10">
    <property type="entry name" value="Sugar-phosphate isomerase, RpiB/LacA/LacB"/>
    <property type="match status" value="1"/>
</dbReference>
<dbReference type="PIRSF" id="PIRSF005384">
    <property type="entry name" value="RpiB_LacA_B"/>
    <property type="match status" value="1"/>
</dbReference>
<evidence type="ECO:0000256" key="1">
    <source>
        <dbReference type="ARBA" id="ARBA00001713"/>
    </source>
</evidence>
<evidence type="ECO:0000256" key="3">
    <source>
        <dbReference type="ARBA" id="ARBA00008754"/>
    </source>
</evidence>
<dbReference type="PANTHER" id="PTHR30345">
    <property type="entry name" value="RIBOSE-5-PHOSPHATE ISOMERASE B"/>
    <property type="match status" value="1"/>
</dbReference>
<feature type="binding site" evidence="9">
    <location>
        <position position="100"/>
    </location>
    <ligand>
        <name>D-ribulose 5-phosphate</name>
        <dbReference type="ChEBI" id="CHEBI:58121"/>
    </ligand>
</feature>
<dbReference type="InterPro" id="IPR036569">
    <property type="entry name" value="RpiB_LacA_LacB_sf"/>
</dbReference>
<organism evidence="10 11">
    <name type="scientific">Amycolatopsis acidicola</name>
    <dbReference type="NCBI Taxonomy" id="2596893"/>
    <lineage>
        <taxon>Bacteria</taxon>
        <taxon>Bacillati</taxon>
        <taxon>Actinomycetota</taxon>
        <taxon>Actinomycetes</taxon>
        <taxon>Pseudonocardiales</taxon>
        <taxon>Pseudonocardiaceae</taxon>
        <taxon>Amycolatopsis</taxon>
    </lineage>
</organism>
<evidence type="ECO:0000313" key="11">
    <source>
        <dbReference type="Proteomes" id="UP000319769"/>
    </source>
</evidence>
<evidence type="ECO:0000256" key="6">
    <source>
        <dbReference type="ARBA" id="ARBA00014007"/>
    </source>
</evidence>
<comment type="catalytic activity">
    <reaction evidence="1">
        <text>aldehydo-D-ribose 5-phosphate = D-ribulose 5-phosphate</text>
        <dbReference type="Rhea" id="RHEA:14657"/>
        <dbReference type="ChEBI" id="CHEBI:58121"/>
        <dbReference type="ChEBI" id="CHEBI:58273"/>
        <dbReference type="EC" id="5.3.1.6"/>
    </reaction>
</comment>
<dbReference type="OrthoDB" id="1778624at2"/>
<comment type="pathway">
    <text evidence="2">Carbohydrate degradation; pentose phosphate pathway; D-ribose 5-phosphate from D-ribulose 5-phosphate (non-oxidative stage): step 1/1.</text>
</comment>
<gene>
    <name evidence="10" type="ORF">FPZ12_003635</name>
</gene>
<evidence type="ECO:0000256" key="2">
    <source>
        <dbReference type="ARBA" id="ARBA00004988"/>
    </source>
</evidence>
<dbReference type="GO" id="GO:0004751">
    <property type="term" value="F:ribose-5-phosphate isomerase activity"/>
    <property type="evidence" value="ECO:0007669"/>
    <property type="project" value="UniProtKB-EC"/>
</dbReference>
<dbReference type="EMBL" id="VMNW02000003">
    <property type="protein sequence ID" value="KAA9166055.1"/>
    <property type="molecule type" value="Genomic_DNA"/>
</dbReference>
<dbReference type="AlphaFoldDB" id="A0A5N0VIP1"/>
<dbReference type="InterPro" id="IPR011860">
    <property type="entry name" value="Rib-5-P_Isoase_Actino"/>
</dbReference>
<keyword evidence="11" id="KW-1185">Reference proteome</keyword>
<evidence type="ECO:0000256" key="9">
    <source>
        <dbReference type="PIRSR" id="PIRSR005384-2"/>
    </source>
</evidence>